<evidence type="ECO:0000256" key="1">
    <source>
        <dbReference type="SAM" id="Phobius"/>
    </source>
</evidence>
<dbReference type="STRING" id="161355.PS9374_03973"/>
<protein>
    <submittedName>
        <fullName evidence="2">Low temperature requirement A</fullName>
    </submittedName>
</protein>
<dbReference type="InterPro" id="IPR010640">
    <property type="entry name" value="Low_temperature_requirement_A"/>
</dbReference>
<gene>
    <name evidence="2" type="ORF">PS9374_03973</name>
</gene>
<feature type="transmembrane region" description="Helical" evidence="1">
    <location>
        <begin position="169"/>
        <end position="190"/>
    </location>
</feature>
<dbReference type="Pfam" id="PF06772">
    <property type="entry name" value="LtrA"/>
    <property type="match status" value="1"/>
</dbReference>
<dbReference type="PANTHER" id="PTHR36840">
    <property type="entry name" value="BLL5714 PROTEIN"/>
    <property type="match status" value="1"/>
</dbReference>
<feature type="transmembrane region" description="Helical" evidence="1">
    <location>
        <begin position="93"/>
        <end position="113"/>
    </location>
</feature>
<feature type="transmembrane region" description="Helical" evidence="1">
    <location>
        <begin position="202"/>
        <end position="223"/>
    </location>
</feature>
<dbReference type="AlphaFoldDB" id="A0A171DG52"/>
<keyword evidence="1" id="KW-0812">Transmembrane</keyword>
<proteinExistence type="predicted"/>
<keyword evidence="3" id="KW-1185">Reference proteome</keyword>
<dbReference type="PANTHER" id="PTHR36840:SF1">
    <property type="entry name" value="BLL5714 PROTEIN"/>
    <property type="match status" value="1"/>
</dbReference>
<feature type="transmembrane region" description="Helical" evidence="1">
    <location>
        <begin position="229"/>
        <end position="250"/>
    </location>
</feature>
<feature type="transmembrane region" description="Helical" evidence="1">
    <location>
        <begin position="60"/>
        <end position="81"/>
    </location>
</feature>
<reference evidence="3" key="2">
    <citation type="submission" date="2016-04" db="EMBL/GenBank/DDBJ databases">
        <title>Planomonospora sphaerica JCM9374 whole genome shotgun sequence.</title>
        <authorList>
            <person name="Suzuki T."/>
            <person name="Dohra H."/>
            <person name="Kodani S."/>
        </authorList>
    </citation>
    <scope>NUCLEOTIDE SEQUENCE [LARGE SCALE GENOMIC DNA]</scope>
    <source>
        <strain evidence="3">JCM 9374</strain>
    </source>
</reference>
<keyword evidence="1" id="KW-1133">Transmembrane helix</keyword>
<evidence type="ECO:0000313" key="3">
    <source>
        <dbReference type="Proteomes" id="UP000077701"/>
    </source>
</evidence>
<sequence>MSGMRLPGWFAERAEPAPPESELRVSTIELFFDLVFVFTVTQLTSLVADGIQEGRPLEGALRVLLVFGVLWWMYAGYAWLTNAVPPVRPARRVLILLGMVGFLITALAIPSAFDGDGPAFAVGYLLLILVHAGLYLQSTAAIARVIPFNLGGVALIGLAGVVGRPYDHLLWGMAVLLLWGSPYFIGQKGFELRAGHIVERHGLLVIVALGESIVALGIGAQGLHVGPALGVTAALGLALAACLWWIYFGGDDETRAEHILAGAEPVRRTRLVLGAYFYAHIPMLLGIVAVAAGVKKAIGHPIDPLKPGAAVILAAGAALFLAGSAWFRRVLGIGGNRLRIAGALAAPVSVAFGLWSAMAQLVVLVVLVGAVAVLERRPAAAPSPVRASAPVR</sequence>
<comment type="caution">
    <text evidence="2">The sequence shown here is derived from an EMBL/GenBank/DDBJ whole genome shotgun (WGS) entry which is preliminary data.</text>
</comment>
<accession>A0A171DG52</accession>
<name>A0A171DG52_9ACTN</name>
<evidence type="ECO:0000313" key="2">
    <source>
        <dbReference type="EMBL" id="GAT68311.1"/>
    </source>
</evidence>
<feature type="transmembrane region" description="Helical" evidence="1">
    <location>
        <begin position="309"/>
        <end position="327"/>
    </location>
</feature>
<keyword evidence="1" id="KW-0472">Membrane</keyword>
<dbReference type="EMBL" id="BDCX01000009">
    <property type="protein sequence ID" value="GAT68311.1"/>
    <property type="molecule type" value="Genomic_DNA"/>
</dbReference>
<feature type="transmembrane region" description="Helical" evidence="1">
    <location>
        <begin position="119"/>
        <end position="136"/>
    </location>
</feature>
<feature type="transmembrane region" description="Helical" evidence="1">
    <location>
        <begin position="145"/>
        <end position="163"/>
    </location>
</feature>
<feature type="transmembrane region" description="Helical" evidence="1">
    <location>
        <begin position="348"/>
        <end position="374"/>
    </location>
</feature>
<organism evidence="2 3">
    <name type="scientific">Planomonospora sphaerica</name>
    <dbReference type="NCBI Taxonomy" id="161355"/>
    <lineage>
        <taxon>Bacteria</taxon>
        <taxon>Bacillati</taxon>
        <taxon>Actinomycetota</taxon>
        <taxon>Actinomycetes</taxon>
        <taxon>Streptosporangiales</taxon>
        <taxon>Streptosporangiaceae</taxon>
        <taxon>Planomonospora</taxon>
    </lineage>
</organism>
<feature type="transmembrane region" description="Helical" evidence="1">
    <location>
        <begin position="271"/>
        <end position="294"/>
    </location>
</feature>
<reference evidence="2 3" key="1">
    <citation type="journal article" date="2016" name="Genome Announc.">
        <title>Draft Genome Sequence of Planomonospora sphaerica JCM9374, a Rare Actinomycete.</title>
        <authorList>
            <person name="Dohra H."/>
            <person name="Suzuki T."/>
            <person name="Inoue Y."/>
            <person name="Kodani S."/>
        </authorList>
    </citation>
    <scope>NUCLEOTIDE SEQUENCE [LARGE SCALE GENOMIC DNA]</scope>
    <source>
        <strain evidence="2 3">JCM 9374</strain>
    </source>
</reference>
<dbReference type="Proteomes" id="UP000077701">
    <property type="component" value="Unassembled WGS sequence"/>
</dbReference>